<reference evidence="2" key="1">
    <citation type="journal article" date="2011" name="Nature">
        <title>Genome sequence and analysis of the tuber crop potato.</title>
        <authorList>
            <consortium name="The Potato Genome Sequencing Consortium"/>
        </authorList>
    </citation>
    <scope>NUCLEOTIDE SEQUENCE [LARGE SCALE GENOMIC DNA]</scope>
    <source>
        <strain evidence="2">cv. DM1-3 516 R44</strain>
    </source>
</reference>
<organism evidence="1 2">
    <name type="scientific">Solanum tuberosum</name>
    <name type="common">Potato</name>
    <dbReference type="NCBI Taxonomy" id="4113"/>
    <lineage>
        <taxon>Eukaryota</taxon>
        <taxon>Viridiplantae</taxon>
        <taxon>Streptophyta</taxon>
        <taxon>Embryophyta</taxon>
        <taxon>Tracheophyta</taxon>
        <taxon>Spermatophyta</taxon>
        <taxon>Magnoliopsida</taxon>
        <taxon>eudicotyledons</taxon>
        <taxon>Gunneridae</taxon>
        <taxon>Pentapetalae</taxon>
        <taxon>asterids</taxon>
        <taxon>lamiids</taxon>
        <taxon>Solanales</taxon>
        <taxon>Solanaceae</taxon>
        <taxon>Solanoideae</taxon>
        <taxon>Solaneae</taxon>
        <taxon>Solanum</taxon>
    </lineage>
</organism>
<evidence type="ECO:0000313" key="1">
    <source>
        <dbReference type="EnsemblPlants" id="PGSC0003DMT400096458"/>
    </source>
</evidence>
<evidence type="ECO:0000313" key="2">
    <source>
        <dbReference type="Proteomes" id="UP000011115"/>
    </source>
</evidence>
<protein>
    <recommendedName>
        <fullName evidence="3">Gag-pol polyprotein</fullName>
    </recommendedName>
</protein>
<keyword evidence="2" id="KW-1185">Reference proteome</keyword>
<reference evidence="1" key="2">
    <citation type="submission" date="2015-06" db="UniProtKB">
        <authorList>
            <consortium name="EnsemblPlants"/>
        </authorList>
    </citation>
    <scope>IDENTIFICATION</scope>
    <source>
        <strain evidence="1">DM1-3 516 R44</strain>
    </source>
</reference>
<dbReference type="HOGENOM" id="CLU_2727207_0_0_1"/>
<dbReference type="EnsemblPlants" id="PGSC0003DMT400096458">
    <property type="protein sequence ID" value="PGSC0003DMT400096458"/>
    <property type="gene ID" value="PGSC0003DMG400046029"/>
</dbReference>
<evidence type="ECO:0008006" key="3">
    <source>
        <dbReference type="Google" id="ProtNLM"/>
    </source>
</evidence>
<dbReference type="Gramene" id="PGSC0003DMT400096458">
    <property type="protein sequence ID" value="PGSC0003DMT400096458"/>
    <property type="gene ID" value="PGSC0003DMG400046029"/>
</dbReference>
<sequence>MKKEQVGKFGYQVRVCSSQLGLFSPRHEEIMPLRRAVRGRPTRRNVEEQGVPIATEVKPLGEVTNAEFREAI</sequence>
<dbReference type="AlphaFoldDB" id="M1DYH4"/>
<dbReference type="Proteomes" id="UP000011115">
    <property type="component" value="Unassembled WGS sequence"/>
</dbReference>
<accession>M1DYH4</accession>
<name>M1DYH4_SOLTU</name>
<dbReference type="InParanoid" id="M1DYH4"/>
<proteinExistence type="predicted"/>
<dbReference type="PaxDb" id="4113-PGSC0003DMT400096458"/>